<dbReference type="GO" id="GO:0060285">
    <property type="term" value="P:cilium-dependent cell motility"/>
    <property type="evidence" value="ECO:0007669"/>
    <property type="project" value="TreeGrafter"/>
</dbReference>
<feature type="domain" description="Dynein regulatory complex protein 1/2 N-terminal" evidence="3">
    <location>
        <begin position="79"/>
        <end position="180"/>
    </location>
</feature>
<evidence type="ECO:0000256" key="2">
    <source>
        <dbReference type="SAM" id="Phobius"/>
    </source>
</evidence>
<keyword evidence="2" id="KW-1133">Transmembrane helix</keyword>
<name>A0A9Q0NB77_9DIPT</name>
<dbReference type="GO" id="GO:0005858">
    <property type="term" value="C:axonemal dynein complex"/>
    <property type="evidence" value="ECO:0007669"/>
    <property type="project" value="InterPro"/>
</dbReference>
<evidence type="ECO:0000256" key="1">
    <source>
        <dbReference type="ARBA" id="ARBA00023054"/>
    </source>
</evidence>
<keyword evidence="2" id="KW-0472">Membrane</keyword>
<evidence type="ECO:0000313" key="4">
    <source>
        <dbReference type="EMBL" id="KAJ6646858.1"/>
    </source>
</evidence>
<evidence type="ECO:0000313" key="5">
    <source>
        <dbReference type="Proteomes" id="UP001151699"/>
    </source>
</evidence>
<dbReference type="Pfam" id="PF14772">
    <property type="entry name" value="NYD-SP28"/>
    <property type="match status" value="1"/>
</dbReference>
<dbReference type="Proteomes" id="UP001151699">
    <property type="component" value="Chromosome A"/>
</dbReference>
<sequence length="594" mass="69148">MALKTEHDNVLCLRKTSCDSQWELIKSKFINFNKINITAASVKSLVQNEVGITKRIQTSDKALSELLLDGTELITNIRVANDKREIDRRRDEKRIRDDLLTDLRNESVEANVKFMDLKRRWVELIGYKDPMGLYEGLEYQKSKIENLMVQKNGVIQQLHDALDKSDQRYYEDQEKQDGDISCLIERIDCQVEVMKRAYRQHLDLLQQTIDDERDAFKNSETTKWQNLYDTREQYEQENMSRKKDQSREYNLELKQIALEHEELIRLTKIRLERDNDELQVQLQNVKAEILMNSEKLSYNHHVLQKRSDENVIIKGQQKKRLNKLNSLITDLKTKIKTVKDCGEHDISKLTMDVLRLYTNILETETKAAIFAQVNDEKYHAVWDINEKELQSLLKSILSIDKVIFSQQLGMEWFEPPDILLRKTDLKSYNEAIRSVEKVEGGPTNLPVHQAKPPTLTSDPLKRIDVLKLVSKKLSGNVTWLMDNSLPPLDDYSVAERNFIKLDNVFASLGICDAANVALLETFFLPYVCCPNCTSPYSPCLPKETKLVSDLFVFIIIVFRDTLFVAVILTFLQENSHARFFFYLSSQTFACILFI</sequence>
<reference evidence="4" key="1">
    <citation type="submission" date="2022-07" db="EMBL/GenBank/DDBJ databases">
        <authorList>
            <person name="Trinca V."/>
            <person name="Uliana J.V.C."/>
            <person name="Torres T.T."/>
            <person name="Ward R.J."/>
            <person name="Monesi N."/>
        </authorList>
    </citation>
    <scope>NUCLEOTIDE SEQUENCE</scope>
    <source>
        <strain evidence="4">HSMRA1968</strain>
        <tissue evidence="4">Whole embryos</tissue>
    </source>
</reference>
<dbReference type="InterPro" id="IPR039505">
    <property type="entry name" value="DRC1/2_N"/>
</dbReference>
<dbReference type="AlphaFoldDB" id="A0A9Q0NB77"/>
<feature type="transmembrane region" description="Helical" evidence="2">
    <location>
        <begin position="550"/>
        <end position="571"/>
    </location>
</feature>
<dbReference type="EMBL" id="WJQU01000001">
    <property type="protein sequence ID" value="KAJ6646858.1"/>
    <property type="molecule type" value="Genomic_DNA"/>
</dbReference>
<dbReference type="OrthoDB" id="10260459at2759"/>
<comment type="caution">
    <text evidence="4">The sequence shown here is derived from an EMBL/GenBank/DDBJ whole genome shotgun (WGS) entry which is preliminary data.</text>
</comment>
<dbReference type="PANTHER" id="PTHR21625:SF1">
    <property type="entry name" value="DYNEIN REGULATORY COMPLEX PROTEIN 1"/>
    <property type="match status" value="1"/>
</dbReference>
<dbReference type="InterPro" id="IPR039750">
    <property type="entry name" value="DRC1/DRC2"/>
</dbReference>
<organism evidence="4 5">
    <name type="scientific">Pseudolycoriella hygida</name>
    <dbReference type="NCBI Taxonomy" id="35572"/>
    <lineage>
        <taxon>Eukaryota</taxon>
        <taxon>Metazoa</taxon>
        <taxon>Ecdysozoa</taxon>
        <taxon>Arthropoda</taxon>
        <taxon>Hexapoda</taxon>
        <taxon>Insecta</taxon>
        <taxon>Pterygota</taxon>
        <taxon>Neoptera</taxon>
        <taxon>Endopterygota</taxon>
        <taxon>Diptera</taxon>
        <taxon>Nematocera</taxon>
        <taxon>Sciaroidea</taxon>
        <taxon>Sciaridae</taxon>
        <taxon>Pseudolycoriella</taxon>
    </lineage>
</organism>
<keyword evidence="2" id="KW-0812">Transmembrane</keyword>
<gene>
    <name evidence="4" type="ORF">Bhyg_02072</name>
</gene>
<evidence type="ECO:0000259" key="3">
    <source>
        <dbReference type="Pfam" id="PF14772"/>
    </source>
</evidence>
<keyword evidence="1" id="KW-0175">Coiled coil</keyword>
<dbReference type="GO" id="GO:0003352">
    <property type="term" value="P:regulation of cilium movement"/>
    <property type="evidence" value="ECO:0007669"/>
    <property type="project" value="TreeGrafter"/>
</dbReference>
<dbReference type="GO" id="GO:0070286">
    <property type="term" value="P:axonemal dynein complex assembly"/>
    <property type="evidence" value="ECO:0007669"/>
    <property type="project" value="InterPro"/>
</dbReference>
<keyword evidence="5" id="KW-1185">Reference proteome</keyword>
<accession>A0A9Q0NB77</accession>
<proteinExistence type="predicted"/>
<dbReference type="PANTHER" id="PTHR21625">
    <property type="entry name" value="NYD-SP28 PROTEIN"/>
    <property type="match status" value="1"/>
</dbReference>
<protein>
    <submittedName>
        <fullName evidence="4">Dynein regulatory complex protein 1 like</fullName>
    </submittedName>
</protein>